<evidence type="ECO:0000313" key="1">
    <source>
        <dbReference type="EMBL" id="KAG7310000.1"/>
    </source>
</evidence>
<name>A0ABQ7QY76_PLUXY</name>
<dbReference type="Proteomes" id="UP000823941">
    <property type="component" value="Chromosome 6"/>
</dbReference>
<sequence>MYCIHNIDARVSNNIARAGAGKPLRYIRMWPWACPALPRGGPAAAYVALVPG</sequence>
<keyword evidence="2" id="KW-1185">Reference proteome</keyword>
<protein>
    <submittedName>
        <fullName evidence="1">Uncharacterized protein</fullName>
    </submittedName>
</protein>
<accession>A0ABQ7QY76</accession>
<gene>
    <name evidence="1" type="ORF">JYU34_004523</name>
</gene>
<comment type="caution">
    <text evidence="1">The sequence shown here is derived from an EMBL/GenBank/DDBJ whole genome shotgun (WGS) entry which is preliminary data.</text>
</comment>
<reference evidence="1 2" key="1">
    <citation type="submission" date="2021-06" db="EMBL/GenBank/DDBJ databases">
        <title>A haploid diamondback moth (Plutella xylostella L.) genome assembly resolves 31 chromosomes and identifies a diamide resistance mutation.</title>
        <authorList>
            <person name="Ward C.M."/>
            <person name="Perry K.D."/>
            <person name="Baker G."/>
            <person name="Powis K."/>
            <person name="Heckel D.G."/>
            <person name="Baxter S.W."/>
        </authorList>
    </citation>
    <scope>NUCLEOTIDE SEQUENCE [LARGE SCALE GENOMIC DNA]</scope>
    <source>
        <strain evidence="1 2">LV</strain>
        <tissue evidence="1">Single pupa</tissue>
    </source>
</reference>
<proteinExistence type="predicted"/>
<dbReference type="EMBL" id="JAHIBW010000006">
    <property type="protein sequence ID" value="KAG7310000.1"/>
    <property type="molecule type" value="Genomic_DNA"/>
</dbReference>
<organism evidence="1 2">
    <name type="scientific">Plutella xylostella</name>
    <name type="common">Diamondback moth</name>
    <name type="synonym">Plutella maculipennis</name>
    <dbReference type="NCBI Taxonomy" id="51655"/>
    <lineage>
        <taxon>Eukaryota</taxon>
        <taxon>Metazoa</taxon>
        <taxon>Ecdysozoa</taxon>
        <taxon>Arthropoda</taxon>
        <taxon>Hexapoda</taxon>
        <taxon>Insecta</taxon>
        <taxon>Pterygota</taxon>
        <taxon>Neoptera</taxon>
        <taxon>Endopterygota</taxon>
        <taxon>Lepidoptera</taxon>
        <taxon>Glossata</taxon>
        <taxon>Ditrysia</taxon>
        <taxon>Yponomeutoidea</taxon>
        <taxon>Plutellidae</taxon>
        <taxon>Plutella</taxon>
    </lineage>
</organism>
<evidence type="ECO:0000313" key="2">
    <source>
        <dbReference type="Proteomes" id="UP000823941"/>
    </source>
</evidence>